<sequence length="151" mass="16667">MAIVKDGIKYACRSCIRGHRVKDCQHTNRELIPVQKRGRQVSQCAHCRHLRVTRKSHVKCTCAITKSPNPMNGCLCEILNSCSCTAAHLHDTIITEENNINISPSSPSSSSSTTTTTTTTTTIPTIMSSDDIDLFIKNFFQDTDHNNTGSN</sequence>
<dbReference type="OrthoDB" id="5600085at2759"/>
<dbReference type="GO" id="GO:0006878">
    <property type="term" value="P:intracellular copper ion homeostasis"/>
    <property type="evidence" value="ECO:0007669"/>
    <property type="project" value="TreeGrafter"/>
</dbReference>
<keyword evidence="5" id="KW-0805">Transcription regulation</keyword>
<dbReference type="GO" id="GO:0005507">
    <property type="term" value="F:copper ion binding"/>
    <property type="evidence" value="ECO:0007669"/>
    <property type="project" value="InterPro"/>
</dbReference>
<dbReference type="PANTHER" id="PTHR28088">
    <property type="entry name" value="TRANSCRIPTIONAL ACTIVATOR HAA1-RELATED"/>
    <property type="match status" value="1"/>
</dbReference>
<evidence type="ECO:0000256" key="5">
    <source>
        <dbReference type="ARBA" id="ARBA00023015"/>
    </source>
</evidence>
<dbReference type="Proteomes" id="UP000646827">
    <property type="component" value="Unassembled WGS sequence"/>
</dbReference>
<dbReference type="SMART" id="SM01090">
    <property type="entry name" value="Copper-fist"/>
    <property type="match status" value="1"/>
</dbReference>
<dbReference type="GO" id="GO:0006879">
    <property type="term" value="P:intracellular iron ion homeostasis"/>
    <property type="evidence" value="ECO:0007669"/>
    <property type="project" value="TreeGrafter"/>
</dbReference>
<dbReference type="SUPFAM" id="SSF57879">
    <property type="entry name" value="Zinc domain conserved in yeast copper-regulated transcription factors"/>
    <property type="match status" value="1"/>
</dbReference>
<dbReference type="GO" id="GO:0000978">
    <property type="term" value="F:RNA polymerase II cis-regulatory region sequence-specific DNA binding"/>
    <property type="evidence" value="ECO:0007669"/>
    <property type="project" value="TreeGrafter"/>
</dbReference>
<comment type="subcellular location">
    <subcellularLocation>
        <location evidence="1">Nucleus</location>
    </subcellularLocation>
</comment>
<dbReference type="PANTHER" id="PTHR28088:SF5">
    <property type="entry name" value="TRANSCRIPTIONAL ACTIVATOR HAA1-RELATED"/>
    <property type="match status" value="1"/>
</dbReference>
<dbReference type="AlphaFoldDB" id="A0A8H7VJX4"/>
<evidence type="ECO:0000259" key="9">
    <source>
        <dbReference type="PROSITE" id="PS50073"/>
    </source>
</evidence>
<protein>
    <recommendedName>
        <fullName evidence="9">Copper-fist domain-containing protein</fullName>
    </recommendedName>
</protein>
<evidence type="ECO:0000256" key="7">
    <source>
        <dbReference type="ARBA" id="ARBA00023242"/>
    </source>
</evidence>
<accession>A0A8H7VJX4</accession>
<dbReference type="PROSITE" id="PS50073">
    <property type="entry name" value="COPPER_FIST_2"/>
    <property type="match status" value="1"/>
</dbReference>
<dbReference type="GO" id="GO:0045944">
    <property type="term" value="P:positive regulation of transcription by RNA polymerase II"/>
    <property type="evidence" value="ECO:0007669"/>
    <property type="project" value="TreeGrafter"/>
</dbReference>
<dbReference type="SMART" id="SM00412">
    <property type="entry name" value="Cu_FIST"/>
    <property type="match status" value="1"/>
</dbReference>
<name>A0A8H7VJX4_9FUNG</name>
<keyword evidence="6" id="KW-0804">Transcription</keyword>
<evidence type="ECO:0000256" key="3">
    <source>
        <dbReference type="ARBA" id="ARBA00022833"/>
    </source>
</evidence>
<keyword evidence="3" id="KW-0862">Zinc</keyword>
<evidence type="ECO:0000256" key="8">
    <source>
        <dbReference type="SAM" id="MobiDB-lite"/>
    </source>
</evidence>
<dbReference type="EMBL" id="JAEPRB010000311">
    <property type="protein sequence ID" value="KAG2217284.1"/>
    <property type="molecule type" value="Genomic_DNA"/>
</dbReference>
<dbReference type="Gene3D" id="3.90.430.10">
    <property type="entry name" value="Copper fist DNA-binding domain"/>
    <property type="match status" value="1"/>
</dbReference>
<comment type="caution">
    <text evidence="10">The sequence shown here is derived from an EMBL/GenBank/DDBJ whole genome shotgun (WGS) entry which is preliminary data.</text>
</comment>
<reference evidence="10 11" key="1">
    <citation type="submission" date="2020-12" db="EMBL/GenBank/DDBJ databases">
        <title>Metabolic potential, ecology and presence of endohyphal bacteria is reflected in genomic diversity of Mucoromycotina.</title>
        <authorList>
            <person name="Muszewska A."/>
            <person name="Okrasinska A."/>
            <person name="Steczkiewicz K."/>
            <person name="Drgas O."/>
            <person name="Orlowska M."/>
            <person name="Perlinska-Lenart U."/>
            <person name="Aleksandrzak-Piekarczyk T."/>
            <person name="Szatraj K."/>
            <person name="Zielenkiewicz U."/>
            <person name="Pilsyk S."/>
            <person name="Malc E."/>
            <person name="Mieczkowski P."/>
            <person name="Kruszewska J.S."/>
            <person name="Biernat P."/>
            <person name="Pawlowska J."/>
        </authorList>
    </citation>
    <scope>NUCLEOTIDE SEQUENCE [LARGE SCALE GENOMIC DNA]</scope>
    <source>
        <strain evidence="10 11">CBS 142.35</strain>
    </source>
</reference>
<dbReference type="GO" id="GO:0005634">
    <property type="term" value="C:nucleus"/>
    <property type="evidence" value="ECO:0007669"/>
    <property type="project" value="UniProtKB-SubCell"/>
</dbReference>
<dbReference type="GO" id="GO:0000981">
    <property type="term" value="F:DNA-binding transcription factor activity, RNA polymerase II-specific"/>
    <property type="evidence" value="ECO:0007669"/>
    <property type="project" value="TreeGrafter"/>
</dbReference>
<keyword evidence="4" id="KW-0186">Copper</keyword>
<organism evidence="10 11">
    <name type="scientific">Circinella minor</name>
    <dbReference type="NCBI Taxonomy" id="1195481"/>
    <lineage>
        <taxon>Eukaryota</taxon>
        <taxon>Fungi</taxon>
        <taxon>Fungi incertae sedis</taxon>
        <taxon>Mucoromycota</taxon>
        <taxon>Mucoromycotina</taxon>
        <taxon>Mucoromycetes</taxon>
        <taxon>Mucorales</taxon>
        <taxon>Lichtheimiaceae</taxon>
        <taxon>Circinella</taxon>
    </lineage>
</organism>
<evidence type="ECO:0000256" key="1">
    <source>
        <dbReference type="ARBA" id="ARBA00004123"/>
    </source>
</evidence>
<dbReference type="InterPro" id="IPR051763">
    <property type="entry name" value="Copper_Homeo_Regul"/>
</dbReference>
<dbReference type="InterPro" id="IPR001083">
    <property type="entry name" value="Cu_fist_DNA-bd_dom"/>
</dbReference>
<evidence type="ECO:0000256" key="6">
    <source>
        <dbReference type="ARBA" id="ARBA00023163"/>
    </source>
</evidence>
<keyword evidence="2" id="KW-0479">Metal-binding</keyword>
<dbReference type="InterPro" id="IPR036395">
    <property type="entry name" value="Cu_fist_DNA-bd_dom_sf"/>
</dbReference>
<evidence type="ECO:0000256" key="2">
    <source>
        <dbReference type="ARBA" id="ARBA00022723"/>
    </source>
</evidence>
<dbReference type="FunFam" id="3.90.430.10:FF:000001">
    <property type="entry name" value="Copper fist DNA-binding protein"/>
    <property type="match status" value="1"/>
</dbReference>
<feature type="non-terminal residue" evidence="10">
    <location>
        <position position="1"/>
    </location>
</feature>
<feature type="domain" description="Copper-fist" evidence="9">
    <location>
        <begin position="2"/>
        <end position="41"/>
    </location>
</feature>
<dbReference type="PRINTS" id="PR00617">
    <property type="entry name" value="COPPERFIST"/>
</dbReference>
<evidence type="ECO:0000313" key="10">
    <source>
        <dbReference type="EMBL" id="KAG2217284.1"/>
    </source>
</evidence>
<evidence type="ECO:0000256" key="4">
    <source>
        <dbReference type="ARBA" id="ARBA00023008"/>
    </source>
</evidence>
<feature type="region of interest" description="Disordered" evidence="8">
    <location>
        <begin position="99"/>
        <end position="122"/>
    </location>
</feature>
<gene>
    <name evidence="10" type="ORF">INT45_005386</name>
</gene>
<proteinExistence type="predicted"/>
<keyword evidence="11" id="KW-1185">Reference proteome</keyword>
<dbReference type="Pfam" id="PF00649">
    <property type="entry name" value="Copper-fist"/>
    <property type="match status" value="1"/>
</dbReference>
<evidence type="ECO:0000313" key="11">
    <source>
        <dbReference type="Proteomes" id="UP000646827"/>
    </source>
</evidence>
<keyword evidence="7" id="KW-0539">Nucleus</keyword>